<evidence type="ECO:0000313" key="3">
    <source>
        <dbReference type="Proteomes" id="UP000479773"/>
    </source>
</evidence>
<dbReference type="InterPro" id="IPR036505">
    <property type="entry name" value="Amidase/PGRP_sf"/>
</dbReference>
<dbReference type="EMBL" id="VWEQ01000011">
    <property type="protein sequence ID" value="KAA4751762.1"/>
    <property type="molecule type" value="Genomic_DNA"/>
</dbReference>
<dbReference type="InterPro" id="IPR002502">
    <property type="entry name" value="Amidase_domain"/>
</dbReference>
<dbReference type="GO" id="GO:0009253">
    <property type="term" value="P:peptidoglycan catabolic process"/>
    <property type="evidence" value="ECO:0007669"/>
    <property type="project" value="InterPro"/>
</dbReference>
<protein>
    <submittedName>
        <fullName evidence="2">N-acetylmuramoyl-L-alanine amidase</fullName>
    </submittedName>
</protein>
<accession>A0A5M5P6M1</accession>
<gene>
    <name evidence="2" type="ORF">F3B44_13470</name>
</gene>
<dbReference type="Gene3D" id="3.40.80.10">
    <property type="entry name" value="Peptidoglycan recognition protein-like"/>
    <property type="match status" value="1"/>
</dbReference>
<dbReference type="GO" id="GO:0008745">
    <property type="term" value="F:N-acetylmuramoyl-L-alanine amidase activity"/>
    <property type="evidence" value="ECO:0007669"/>
    <property type="project" value="InterPro"/>
</dbReference>
<dbReference type="SUPFAM" id="SSF55846">
    <property type="entry name" value="N-acetylmuramoyl-L-alanine amidase-like"/>
    <property type="match status" value="1"/>
</dbReference>
<organism evidence="2 3">
    <name type="scientific">Bacteroides fragilis</name>
    <dbReference type="NCBI Taxonomy" id="817"/>
    <lineage>
        <taxon>Bacteria</taxon>
        <taxon>Pseudomonadati</taxon>
        <taxon>Bacteroidota</taxon>
        <taxon>Bacteroidia</taxon>
        <taxon>Bacteroidales</taxon>
        <taxon>Bacteroidaceae</taxon>
        <taxon>Bacteroides</taxon>
    </lineage>
</organism>
<sequence length="83" mass="9709">MREINLIVIHCSATREDRCFTEYDLEECHRRRGFDGAGYHFYIRKNGKIVTTRPVERIGAHAKGFIFLVLILPSCYLVYKSTI</sequence>
<dbReference type="Proteomes" id="UP000479773">
    <property type="component" value="Unassembled WGS sequence"/>
</dbReference>
<feature type="domain" description="N-acetylmuramoyl-L-alanine amidase" evidence="1">
    <location>
        <begin position="2"/>
        <end position="63"/>
    </location>
</feature>
<dbReference type="AlphaFoldDB" id="A0A5M5P6M1"/>
<proteinExistence type="predicted"/>
<evidence type="ECO:0000259" key="1">
    <source>
        <dbReference type="Pfam" id="PF01510"/>
    </source>
</evidence>
<name>A0A5M5P6M1_BACFG</name>
<comment type="caution">
    <text evidence="2">The sequence shown here is derived from an EMBL/GenBank/DDBJ whole genome shotgun (WGS) entry which is preliminary data.</text>
</comment>
<evidence type="ECO:0000313" key="2">
    <source>
        <dbReference type="EMBL" id="KAA4751762.1"/>
    </source>
</evidence>
<dbReference type="Pfam" id="PF01510">
    <property type="entry name" value="Amidase_2"/>
    <property type="match status" value="1"/>
</dbReference>
<reference evidence="2 3" key="1">
    <citation type="journal article" date="2019" name="Nat. Med.">
        <title>A library of human gut bacterial isolates paired with longitudinal multiomics data enables mechanistic microbiome research.</title>
        <authorList>
            <person name="Poyet M."/>
            <person name="Groussin M."/>
            <person name="Gibbons S.M."/>
            <person name="Avila-Pacheco J."/>
            <person name="Jiang X."/>
            <person name="Kearney S.M."/>
            <person name="Perrotta A.R."/>
            <person name="Berdy B."/>
            <person name="Zhao S."/>
            <person name="Lieberman T.D."/>
            <person name="Swanson P.K."/>
            <person name="Smith M."/>
            <person name="Roesemann S."/>
            <person name="Alexander J.E."/>
            <person name="Rich S.A."/>
            <person name="Livny J."/>
            <person name="Vlamakis H."/>
            <person name="Clish C."/>
            <person name="Bullock K."/>
            <person name="Deik A."/>
            <person name="Scott J."/>
            <person name="Pierce K.A."/>
            <person name="Xavier R.J."/>
            <person name="Alm E.J."/>
        </authorList>
    </citation>
    <scope>NUCLEOTIDE SEQUENCE [LARGE SCALE GENOMIC DNA]</scope>
    <source>
        <strain evidence="2 3">BIOML-A106</strain>
    </source>
</reference>